<organism evidence="5 6">
    <name type="scientific">Venturia nashicola</name>
    <dbReference type="NCBI Taxonomy" id="86259"/>
    <lineage>
        <taxon>Eukaryota</taxon>
        <taxon>Fungi</taxon>
        <taxon>Dikarya</taxon>
        <taxon>Ascomycota</taxon>
        <taxon>Pezizomycotina</taxon>
        <taxon>Dothideomycetes</taxon>
        <taxon>Pleosporomycetidae</taxon>
        <taxon>Venturiales</taxon>
        <taxon>Venturiaceae</taxon>
        <taxon>Venturia</taxon>
    </lineage>
</organism>
<dbReference type="InterPro" id="IPR005033">
    <property type="entry name" value="YEATS"/>
</dbReference>
<dbReference type="CDD" id="cd16905">
    <property type="entry name" value="YEATS_Taf14_like"/>
    <property type="match status" value="1"/>
</dbReference>
<keyword evidence="6" id="KW-1185">Reference proteome</keyword>
<comment type="caution">
    <text evidence="5">The sequence shown here is derived from an EMBL/GenBank/DDBJ whole genome shotgun (WGS) entry which is preliminary data.</text>
</comment>
<evidence type="ECO:0000256" key="2">
    <source>
        <dbReference type="PROSITE-ProRule" id="PRU00376"/>
    </source>
</evidence>
<dbReference type="PIRSF" id="PIRSF016551">
    <property type="entry name" value="SAS5/TFIID_14"/>
    <property type="match status" value="1"/>
</dbReference>
<dbReference type="GO" id="GO:0005634">
    <property type="term" value="C:nucleus"/>
    <property type="evidence" value="ECO:0007669"/>
    <property type="project" value="UniProtKB-SubCell"/>
</dbReference>
<dbReference type="OrthoDB" id="1741717at2759"/>
<feature type="region of interest" description="Disordered" evidence="3">
    <location>
        <begin position="124"/>
        <end position="163"/>
    </location>
</feature>
<dbReference type="PROSITE" id="PS51037">
    <property type="entry name" value="YEATS"/>
    <property type="match status" value="1"/>
</dbReference>
<keyword evidence="1 2" id="KW-0539">Nucleus</keyword>
<dbReference type="Proteomes" id="UP000298493">
    <property type="component" value="Unassembled WGS sequence"/>
</dbReference>
<evidence type="ECO:0000313" key="5">
    <source>
        <dbReference type="EMBL" id="TID13031.1"/>
    </source>
</evidence>
<dbReference type="Gene3D" id="2.60.40.1970">
    <property type="entry name" value="YEATS domain"/>
    <property type="match status" value="1"/>
</dbReference>
<dbReference type="Pfam" id="PF17035">
    <property type="entry name" value="BET"/>
    <property type="match status" value="1"/>
</dbReference>
<feature type="compositionally biased region" description="Basic and acidic residues" evidence="3">
    <location>
        <begin position="148"/>
        <end position="163"/>
    </location>
</feature>
<evidence type="ECO:0000256" key="3">
    <source>
        <dbReference type="SAM" id="MobiDB-lite"/>
    </source>
</evidence>
<dbReference type="Pfam" id="PF03366">
    <property type="entry name" value="YEATS"/>
    <property type="match status" value="1"/>
</dbReference>
<dbReference type="PANTHER" id="PTHR23195">
    <property type="entry name" value="YEATS DOMAIN"/>
    <property type="match status" value="1"/>
</dbReference>
<dbReference type="InterPro" id="IPR038336">
    <property type="entry name" value="NET_sf"/>
</dbReference>
<evidence type="ECO:0000259" key="4">
    <source>
        <dbReference type="PROSITE" id="PS51037"/>
    </source>
</evidence>
<dbReference type="EMBL" id="SNSC02000030">
    <property type="protein sequence ID" value="TID13031.1"/>
    <property type="molecule type" value="Genomic_DNA"/>
</dbReference>
<sequence length="230" mass="26182">MPDIKREVKIITEQRVLPDVPEQVEGFPMRTWSIEIHLLDDQGQQVPANVFEKVMYELHPTFAKPKQTFNKPPFKISEQGWGEFDITIHCTAVGQRGQDYPLQHDLNFQTERYEAKHSITFRNPKPELSKLLSQSGPVGENGAAKKAAGGDKKKAGRREKNVDMEKLADGLQKLPEDDLLSVVQMVHDGKDPNTYTKNDVENGEFHVDLYTLPDNLVKQLWDFTASKVDL</sequence>
<dbReference type="GO" id="GO:0000785">
    <property type="term" value="C:chromatin"/>
    <property type="evidence" value="ECO:0007669"/>
    <property type="project" value="UniProtKB-ARBA"/>
</dbReference>
<accession>A0A4Z1NKA6</accession>
<proteinExistence type="predicted"/>
<name>A0A4Z1NKA6_9PEZI</name>
<dbReference type="Gene3D" id="1.20.1270.220">
    <property type="match status" value="1"/>
</dbReference>
<evidence type="ECO:0000256" key="1">
    <source>
        <dbReference type="ARBA" id="ARBA00023242"/>
    </source>
</evidence>
<dbReference type="InterPro" id="IPR027353">
    <property type="entry name" value="NET_dom"/>
</dbReference>
<reference evidence="5 6" key="1">
    <citation type="submission" date="2019-04" db="EMBL/GenBank/DDBJ databases">
        <title>High contiguity whole genome sequence and gene annotation resource for two Venturia nashicola isolates.</title>
        <authorList>
            <person name="Prokchorchik M."/>
            <person name="Won K."/>
            <person name="Lee Y."/>
            <person name="Choi E.D."/>
            <person name="Segonzac C."/>
            <person name="Sohn K.H."/>
        </authorList>
    </citation>
    <scope>NUCLEOTIDE SEQUENCE [LARGE SCALE GENOMIC DNA]</scope>
    <source>
        <strain evidence="5 6">PRI2</strain>
    </source>
</reference>
<evidence type="ECO:0000313" key="6">
    <source>
        <dbReference type="Proteomes" id="UP000298493"/>
    </source>
</evidence>
<dbReference type="GO" id="GO:0006355">
    <property type="term" value="P:regulation of DNA-templated transcription"/>
    <property type="evidence" value="ECO:0007669"/>
    <property type="project" value="InterPro"/>
</dbReference>
<feature type="domain" description="YEATS" evidence="4">
    <location>
        <begin position="1"/>
        <end position="135"/>
    </location>
</feature>
<comment type="subcellular location">
    <subcellularLocation>
        <location evidence="2">Nucleus</location>
    </subcellularLocation>
</comment>
<dbReference type="InterPro" id="IPR016665">
    <property type="entry name" value="Sas5/TAF14"/>
</dbReference>
<gene>
    <name evidence="5" type="ORF">E6O75_ATG10170</name>
</gene>
<dbReference type="InterPro" id="IPR055129">
    <property type="entry name" value="YEATS_dom"/>
</dbReference>
<protein>
    <submittedName>
        <fullName evidence="5">Yeats family-domain-containing protein</fullName>
    </submittedName>
</protein>
<dbReference type="InterPro" id="IPR038704">
    <property type="entry name" value="YEAST_sf"/>
</dbReference>
<dbReference type="STRING" id="86259.A0A4Z1NKA6"/>
<dbReference type="AlphaFoldDB" id="A0A4Z1NKA6"/>